<evidence type="ECO:0000256" key="7">
    <source>
        <dbReference type="ARBA" id="ARBA00023125"/>
    </source>
</evidence>
<dbReference type="Pfam" id="PF02735">
    <property type="entry name" value="Ku"/>
    <property type="match status" value="1"/>
</dbReference>
<dbReference type="RefSeq" id="XP_013900940.1">
    <property type="nucleotide sequence ID" value="XM_014045486.1"/>
</dbReference>
<dbReference type="Gene3D" id="3.40.50.410">
    <property type="entry name" value="von Willebrand factor, type A domain"/>
    <property type="match status" value="1"/>
</dbReference>
<gene>
    <name evidence="13" type="ORF">MNEG_6042</name>
</gene>
<dbReference type="GO" id="GO:0005524">
    <property type="term" value="F:ATP binding"/>
    <property type="evidence" value="ECO:0007669"/>
    <property type="project" value="UniProtKB-KW"/>
</dbReference>
<evidence type="ECO:0000256" key="2">
    <source>
        <dbReference type="ARBA" id="ARBA00022741"/>
    </source>
</evidence>
<dbReference type="GO" id="GO:0003690">
    <property type="term" value="F:double-stranded DNA binding"/>
    <property type="evidence" value="ECO:0007669"/>
    <property type="project" value="TreeGrafter"/>
</dbReference>
<dbReference type="GO" id="GO:0016787">
    <property type="term" value="F:hydrolase activity"/>
    <property type="evidence" value="ECO:0007669"/>
    <property type="project" value="UniProtKB-KW"/>
</dbReference>
<comment type="subcellular location">
    <subcellularLocation>
        <location evidence="1">Nucleus</location>
    </subcellularLocation>
</comment>
<keyword evidence="14" id="KW-1185">Reference proteome</keyword>
<evidence type="ECO:0000313" key="13">
    <source>
        <dbReference type="EMBL" id="KIZ01921.1"/>
    </source>
</evidence>
<dbReference type="Pfam" id="PF08785">
    <property type="entry name" value="Ku_PK_bind"/>
    <property type="match status" value="1"/>
</dbReference>
<keyword evidence="2" id="KW-0547">Nucleotide-binding</keyword>
<name>A0A0D2N7Y6_9CHLO</name>
<dbReference type="Gene3D" id="2.40.290.10">
    <property type="match status" value="1"/>
</dbReference>
<dbReference type="GO" id="GO:0043564">
    <property type="term" value="C:Ku70:Ku80 complex"/>
    <property type="evidence" value="ECO:0007669"/>
    <property type="project" value="TreeGrafter"/>
</dbReference>
<feature type="domain" description="Ku" evidence="12">
    <location>
        <begin position="310"/>
        <end position="461"/>
    </location>
</feature>
<evidence type="ECO:0000256" key="11">
    <source>
        <dbReference type="SAM" id="MobiDB-lite"/>
    </source>
</evidence>
<keyword evidence="3" id="KW-0227">DNA damage</keyword>
<dbReference type="SUPFAM" id="SSF101420">
    <property type="entry name" value="C-terminal domain of Ku80"/>
    <property type="match status" value="1"/>
</dbReference>
<dbReference type="GeneID" id="25738918"/>
<evidence type="ECO:0000256" key="1">
    <source>
        <dbReference type="ARBA" id="ARBA00004123"/>
    </source>
</evidence>
<dbReference type="PANTHER" id="PTHR12604:SF4">
    <property type="entry name" value="X-RAY REPAIR CROSS-COMPLEMENTING PROTEIN 5"/>
    <property type="match status" value="1"/>
</dbReference>
<feature type="compositionally biased region" description="Acidic residues" evidence="11">
    <location>
        <begin position="698"/>
        <end position="709"/>
    </location>
</feature>
<reference evidence="13 14" key="1">
    <citation type="journal article" date="2013" name="BMC Genomics">
        <title>Reconstruction of the lipid metabolism for the microalga Monoraphidium neglectum from its genome sequence reveals characteristics suitable for biofuel production.</title>
        <authorList>
            <person name="Bogen C."/>
            <person name="Al-Dilaimi A."/>
            <person name="Albersmeier A."/>
            <person name="Wichmann J."/>
            <person name="Grundmann M."/>
            <person name="Rupp O."/>
            <person name="Lauersen K.J."/>
            <person name="Blifernez-Klassen O."/>
            <person name="Kalinowski J."/>
            <person name="Goesmann A."/>
            <person name="Mussgnug J.H."/>
            <person name="Kruse O."/>
        </authorList>
    </citation>
    <scope>NUCLEOTIDE SEQUENCE [LARGE SCALE GENOMIC DNA]</scope>
    <source>
        <strain evidence="13 14">SAG 48.87</strain>
    </source>
</reference>
<dbReference type="GO" id="GO:0004386">
    <property type="term" value="F:helicase activity"/>
    <property type="evidence" value="ECO:0007669"/>
    <property type="project" value="UniProtKB-KW"/>
</dbReference>
<evidence type="ECO:0000313" key="14">
    <source>
        <dbReference type="Proteomes" id="UP000054498"/>
    </source>
</evidence>
<feature type="region of interest" description="Disordered" evidence="11">
    <location>
        <begin position="682"/>
        <end position="709"/>
    </location>
</feature>
<evidence type="ECO:0000256" key="3">
    <source>
        <dbReference type="ARBA" id="ARBA00022763"/>
    </source>
</evidence>
<dbReference type="AlphaFoldDB" id="A0A0D2N7Y6"/>
<evidence type="ECO:0000256" key="4">
    <source>
        <dbReference type="ARBA" id="ARBA00022801"/>
    </source>
</evidence>
<proteinExistence type="predicted"/>
<dbReference type="Proteomes" id="UP000054498">
    <property type="component" value="Unassembled WGS sequence"/>
</dbReference>
<evidence type="ECO:0000256" key="9">
    <source>
        <dbReference type="ARBA" id="ARBA00023204"/>
    </source>
</evidence>
<dbReference type="SUPFAM" id="SSF100939">
    <property type="entry name" value="SPOC domain-like"/>
    <property type="match status" value="1"/>
</dbReference>
<dbReference type="Gene3D" id="1.10.1600.10">
    <property type="match status" value="1"/>
</dbReference>
<dbReference type="InterPro" id="IPR036494">
    <property type="entry name" value="Ku_C_sf"/>
</dbReference>
<dbReference type="GO" id="GO:0000723">
    <property type="term" value="P:telomere maintenance"/>
    <property type="evidence" value="ECO:0007669"/>
    <property type="project" value="TreeGrafter"/>
</dbReference>
<keyword evidence="5 13" id="KW-0347">Helicase</keyword>
<organism evidence="13 14">
    <name type="scientific">Monoraphidium neglectum</name>
    <dbReference type="NCBI Taxonomy" id="145388"/>
    <lineage>
        <taxon>Eukaryota</taxon>
        <taxon>Viridiplantae</taxon>
        <taxon>Chlorophyta</taxon>
        <taxon>core chlorophytes</taxon>
        <taxon>Chlorophyceae</taxon>
        <taxon>CS clade</taxon>
        <taxon>Sphaeropleales</taxon>
        <taxon>Selenastraceae</taxon>
        <taxon>Monoraphidium</taxon>
    </lineage>
</organism>
<dbReference type="EMBL" id="KK101168">
    <property type="protein sequence ID" value="KIZ01921.1"/>
    <property type="molecule type" value="Genomic_DNA"/>
</dbReference>
<evidence type="ECO:0000256" key="6">
    <source>
        <dbReference type="ARBA" id="ARBA00022840"/>
    </source>
</evidence>
<dbReference type="STRING" id="145388.A0A0D2N7Y6"/>
<protein>
    <submittedName>
        <fullName evidence="13">ATP-dependent DNA helicase 2 subunit 2</fullName>
    </submittedName>
</protein>
<dbReference type="GO" id="GO:0042162">
    <property type="term" value="F:telomeric DNA binding"/>
    <property type="evidence" value="ECO:0007669"/>
    <property type="project" value="TreeGrafter"/>
</dbReference>
<keyword evidence="7" id="KW-0238">DNA-binding</keyword>
<feature type="compositionally biased region" description="Basic and acidic residues" evidence="11">
    <location>
        <begin position="682"/>
        <end position="694"/>
    </location>
</feature>
<keyword evidence="10" id="KW-0539">Nucleus</keyword>
<keyword evidence="6" id="KW-0067">ATP-binding</keyword>
<evidence type="ECO:0000259" key="12">
    <source>
        <dbReference type="SMART" id="SM00559"/>
    </source>
</evidence>
<dbReference type="InterPro" id="IPR036465">
    <property type="entry name" value="vWFA_dom_sf"/>
</dbReference>
<evidence type="ECO:0000256" key="8">
    <source>
        <dbReference type="ARBA" id="ARBA00023172"/>
    </source>
</evidence>
<dbReference type="GO" id="GO:0006310">
    <property type="term" value="P:DNA recombination"/>
    <property type="evidence" value="ECO:0007669"/>
    <property type="project" value="UniProtKB-KW"/>
</dbReference>
<dbReference type="KEGG" id="mng:MNEG_6042"/>
<dbReference type="Gene3D" id="1.25.40.240">
    <property type="entry name" value="Ku, C-terminal domain"/>
    <property type="match status" value="1"/>
</dbReference>
<dbReference type="InterPro" id="IPR006164">
    <property type="entry name" value="DNA_bd_Ku70/Ku80"/>
</dbReference>
<evidence type="ECO:0000256" key="10">
    <source>
        <dbReference type="ARBA" id="ARBA00023242"/>
    </source>
</evidence>
<evidence type="ECO:0000256" key="5">
    <source>
        <dbReference type="ARBA" id="ARBA00022806"/>
    </source>
</evidence>
<keyword evidence="9" id="KW-0234">DNA repair</keyword>
<dbReference type="OrthoDB" id="544559at2759"/>
<keyword evidence="4" id="KW-0378">Hydrolase</keyword>
<dbReference type="PANTHER" id="PTHR12604">
    <property type="entry name" value="KU AUTOANTIGEN DNA HELICASE"/>
    <property type="match status" value="1"/>
</dbReference>
<sequence>MSTVGKELQLVVLDVGPDMHPYLSEAARNLFNLATARLLNKPSMEMALIFYGTTETDNALNREMLAEGEEGQYTNIVVAQELQCVSTALMAALRDEAVPRGAGPSDWVNAVLLAIDMLLKADKKFNLAKYPRKLFLISTFTDPVDLDPEFRANIVESLRRTRMALEVVAVGEEPWRAPGGGEDGQGLTLEVEGKIAARDANMEALSELMSDVTGSIRLAPTPKEVAGMFQAVHKEGNAAYSGPFTLGTKHINVKVYKKTNPEPVTYNSSSWELKRYCAPKPNQARMQRPPDDECWVGVSRELRAANDLDGTVVGSMDTLPAYKYGKECIPVHEDEEELLGYHPEKGMALLGFVDAEGDGAVPFYYLGCSQTKGCFVVLGDKEGDAVAVSALARAMARTKRSAVVRVVFRARTGTPGLYLLTPLLAPPKGDQAQPQFDCLVMNRLPFEQDFRATWLPSLEPDVRKEVQPSPEQQAAMRAVVEGLDLMAAGPGGREALRPEDVVSPVQQRLYQLVGRKALDQGYKFPKDEGEALTSAVCDPPLERFPAKARAALEKLPKLFKTQVGTASPLEDFAALLEGGKADDAIRGMEEVIPRLVEESVGARLYPKAADCVARLRQACVALPRPGPFNDLLSRLVERFEGDPLHSAFAQRLRDARVTPISSAEVPAGTEGAVAPAAAEAFLRRGGADRKEAPRPADGQEEEDELADME</sequence>
<keyword evidence="8" id="KW-0233">DNA recombination</keyword>
<dbReference type="SUPFAM" id="SSF53300">
    <property type="entry name" value="vWA-like"/>
    <property type="match status" value="1"/>
</dbReference>
<dbReference type="InterPro" id="IPR016194">
    <property type="entry name" value="SPOC-like_C_dom_sf"/>
</dbReference>
<dbReference type="InterPro" id="IPR014893">
    <property type="entry name" value="Ku_PK_bind"/>
</dbReference>
<accession>A0A0D2N7Y6</accession>
<dbReference type="GO" id="GO:0006303">
    <property type="term" value="P:double-strand break repair via nonhomologous end joining"/>
    <property type="evidence" value="ECO:0007669"/>
    <property type="project" value="InterPro"/>
</dbReference>
<dbReference type="SMART" id="SM00559">
    <property type="entry name" value="Ku78"/>
    <property type="match status" value="1"/>
</dbReference>